<dbReference type="RefSeq" id="WP_010403045.1">
    <property type="nucleotide sequence ID" value="NZ_JAWXXV010000001.1"/>
</dbReference>
<dbReference type="PROSITE" id="PS50125">
    <property type="entry name" value="GUANYLATE_CYCLASE_2"/>
    <property type="match status" value="1"/>
</dbReference>
<evidence type="ECO:0000313" key="2">
    <source>
        <dbReference type="EMBL" id="MDX5984649.1"/>
    </source>
</evidence>
<dbReference type="SUPFAM" id="SSF55073">
    <property type="entry name" value="Nucleotide cyclase"/>
    <property type="match status" value="1"/>
</dbReference>
<keyword evidence="3" id="KW-1185">Reference proteome</keyword>
<evidence type="ECO:0000259" key="1">
    <source>
        <dbReference type="PROSITE" id="PS50125"/>
    </source>
</evidence>
<reference evidence="2 3" key="1">
    <citation type="submission" date="2023-11" db="EMBL/GenBank/DDBJ databases">
        <title>MicrobeMod: A computational toolkit for identifying prokaryotic methylation and restriction-modification with nanopore sequencing.</title>
        <authorList>
            <person name="Crits-Christoph A."/>
            <person name="Kang S.C."/>
            <person name="Lee H."/>
            <person name="Ostrov N."/>
        </authorList>
    </citation>
    <scope>NUCLEOTIDE SEQUENCE [LARGE SCALE GENOMIC DNA]</scope>
    <source>
        <strain evidence="2 3">ATCC 14820</strain>
    </source>
</reference>
<feature type="domain" description="Guanylate cyclase" evidence="1">
    <location>
        <begin position="418"/>
        <end position="538"/>
    </location>
</feature>
<organism evidence="2 3">
    <name type="scientific">Sphingomonas echinoides</name>
    <dbReference type="NCBI Taxonomy" id="59803"/>
    <lineage>
        <taxon>Bacteria</taxon>
        <taxon>Pseudomonadati</taxon>
        <taxon>Pseudomonadota</taxon>
        <taxon>Alphaproteobacteria</taxon>
        <taxon>Sphingomonadales</taxon>
        <taxon>Sphingomonadaceae</taxon>
        <taxon>Sphingomonas</taxon>
    </lineage>
</organism>
<dbReference type="InterPro" id="IPR001054">
    <property type="entry name" value="A/G_cyclase"/>
</dbReference>
<dbReference type="Gene3D" id="3.30.70.1230">
    <property type="entry name" value="Nucleotide cyclase"/>
    <property type="match status" value="1"/>
</dbReference>
<evidence type="ECO:0000313" key="3">
    <source>
        <dbReference type="Proteomes" id="UP001279660"/>
    </source>
</evidence>
<comment type="caution">
    <text evidence="2">The sequence shown here is derived from an EMBL/GenBank/DDBJ whole genome shotgun (WGS) entry which is preliminary data.</text>
</comment>
<dbReference type="InterPro" id="IPR029787">
    <property type="entry name" value="Nucleotide_cyclase"/>
</dbReference>
<proteinExistence type="predicted"/>
<sequence length="599" mass="64156">MRDAGVEDARLAALIRRGEHLAAYDLAYRRIERDGVSPTVAHAAVLCLARSGATDFARLEYARWRLGGDPDDAEAVTLGARLLKDVALASSGARRRAFARASALRYAASNARHGGLYSAINVATMSLIAGDGDRARRAAENVLSSTVDEGDATESYYALASRAEAQVLLGAPEAAAETLAQAIARSPQDYTAHASTLGQIDIILQELGGSNAWLDPLRPPRVAHFTGRIFNWPESPDQRADPSTRRTAALAAEMQSVLRSNRVGFAYGGLAAGADILWAEALIACGAELHVVLPTAVASFVATSVAPFGQAWVRRFEACLACAQSVRLATKDPYAGDDQVFTYSSQFAIGCAILRAEALATEAVQLAVSGGDAQSTVAADLAYWAGAPRRQIILTLDRAPLRPVPRAQTARPPTVMKAMLFVDVRGFGSLRDDQIPAFFSVVMAQIAQAVMKLAHPPEHVETWGDGVFLVFDQPADAAEAALTILASHRRLNLRAHGLPRWLALRIGGHYGPVHLLMNPILGTQAVVGAHVVVAARIEPNVAPGSVYVSEALAGALATFHADRFRCGYVGRTKARRDFDPLSIFNLVRRERGDMRSYAR</sequence>
<name>A0ABU4PL03_9SPHN</name>
<dbReference type="Proteomes" id="UP001279660">
    <property type="component" value="Unassembled WGS sequence"/>
</dbReference>
<protein>
    <submittedName>
        <fullName evidence="2">Adenylate/guanylate cyclase domain-containing protein</fullName>
    </submittedName>
</protein>
<accession>A0ABU4PL03</accession>
<dbReference type="EMBL" id="JAWXXV010000001">
    <property type="protein sequence ID" value="MDX5984649.1"/>
    <property type="molecule type" value="Genomic_DNA"/>
</dbReference>
<gene>
    <name evidence="2" type="ORF">SIL82_10270</name>
</gene>